<feature type="region of interest" description="Disordered" evidence="1">
    <location>
        <begin position="1"/>
        <end position="20"/>
    </location>
</feature>
<evidence type="ECO:0000313" key="3">
    <source>
        <dbReference type="Proteomes" id="UP000240883"/>
    </source>
</evidence>
<dbReference type="STRING" id="1448308.A0A2T2NFU0"/>
<reference evidence="2 3" key="1">
    <citation type="journal article" date="2018" name="Front. Microbiol.">
        <title>Genome-Wide Analysis of Corynespora cassiicola Leaf Fall Disease Putative Effectors.</title>
        <authorList>
            <person name="Lopez D."/>
            <person name="Ribeiro S."/>
            <person name="Label P."/>
            <person name="Fumanal B."/>
            <person name="Venisse J.S."/>
            <person name="Kohler A."/>
            <person name="de Oliveira R.R."/>
            <person name="Labutti K."/>
            <person name="Lipzen A."/>
            <person name="Lail K."/>
            <person name="Bauer D."/>
            <person name="Ohm R.A."/>
            <person name="Barry K.W."/>
            <person name="Spatafora J."/>
            <person name="Grigoriev I.V."/>
            <person name="Martin F.M."/>
            <person name="Pujade-Renaud V."/>
        </authorList>
    </citation>
    <scope>NUCLEOTIDE SEQUENCE [LARGE SCALE GENOMIC DNA]</scope>
    <source>
        <strain evidence="2 3">Philippines</strain>
    </source>
</reference>
<dbReference type="OrthoDB" id="184880at2759"/>
<protein>
    <submittedName>
        <fullName evidence="2">Uncharacterized protein</fullName>
    </submittedName>
</protein>
<accession>A0A2T2NFU0</accession>
<dbReference type="EMBL" id="KZ678139">
    <property type="protein sequence ID" value="PSN64126.1"/>
    <property type="molecule type" value="Genomic_DNA"/>
</dbReference>
<proteinExistence type="predicted"/>
<evidence type="ECO:0000256" key="1">
    <source>
        <dbReference type="SAM" id="MobiDB-lite"/>
    </source>
</evidence>
<gene>
    <name evidence="2" type="ORF">BS50DRAFT_602690</name>
</gene>
<sequence>MQSHQGAKASSKTGANDDNVIFGMNQTESECMDMQHKVLADANLQLVYEPIDLSKGGLRIMDQATGSDELESGSARRRSARLRGTQNMWVGTDIEDSYFPQGPPADKSYHYQSMMEPWIKDWEASFDLVHSRMALLGVGTNPLENVINNLIALVKSGSSWKIGPTGALFRTAIKDLFIIVSGGQRVDLREKLILLFSKAGFENFDYKIITSPSGPRTSDAIRATNEASLFATAMGVSMTTKMLPPISVSREQLDDLSQKLIDETKKDGWVFKCFVLSRHLTQNK</sequence>
<dbReference type="AlphaFoldDB" id="A0A2T2NFU0"/>
<evidence type="ECO:0000313" key="2">
    <source>
        <dbReference type="EMBL" id="PSN64126.1"/>
    </source>
</evidence>
<feature type="compositionally biased region" description="Polar residues" evidence="1">
    <location>
        <begin position="1"/>
        <end position="16"/>
    </location>
</feature>
<keyword evidence="3" id="KW-1185">Reference proteome</keyword>
<dbReference type="Proteomes" id="UP000240883">
    <property type="component" value="Unassembled WGS sequence"/>
</dbReference>
<organism evidence="2 3">
    <name type="scientific">Corynespora cassiicola Philippines</name>
    <dbReference type="NCBI Taxonomy" id="1448308"/>
    <lineage>
        <taxon>Eukaryota</taxon>
        <taxon>Fungi</taxon>
        <taxon>Dikarya</taxon>
        <taxon>Ascomycota</taxon>
        <taxon>Pezizomycotina</taxon>
        <taxon>Dothideomycetes</taxon>
        <taxon>Pleosporomycetidae</taxon>
        <taxon>Pleosporales</taxon>
        <taxon>Corynesporascaceae</taxon>
        <taxon>Corynespora</taxon>
    </lineage>
</organism>
<name>A0A2T2NFU0_CORCC</name>